<dbReference type="Proteomes" id="UP000011744">
    <property type="component" value="Unassembled WGS sequence"/>
</dbReference>
<dbReference type="PANTHER" id="PTHR43133">
    <property type="entry name" value="RNA POLYMERASE ECF-TYPE SIGMA FACTO"/>
    <property type="match status" value="1"/>
</dbReference>
<feature type="domain" description="RNA polymerase sigma-70 region 2" evidence="6">
    <location>
        <begin position="40"/>
        <end position="104"/>
    </location>
</feature>
<dbReference type="PANTHER" id="PTHR43133:SF8">
    <property type="entry name" value="RNA POLYMERASE SIGMA FACTOR HI_1459-RELATED"/>
    <property type="match status" value="1"/>
</dbReference>
<evidence type="ECO:0000256" key="5">
    <source>
        <dbReference type="ARBA" id="ARBA00023163"/>
    </source>
</evidence>
<proteinExistence type="inferred from homology"/>
<evidence type="ECO:0000313" key="7">
    <source>
        <dbReference type="EMBL" id="EME67531.1"/>
    </source>
</evidence>
<keyword evidence="4" id="KW-0238">DNA-binding</keyword>
<sequence>METFIVLLARECLSQRLLRLLSETRGDVGWRAFESFFGADIKRIVRRRLPSSEREQFREDCYQEICLALIADDFRRIKAYQGRGSFAGFVLHATDRLLIDHIRHELSGRPRTEEGDRSPMRSALPIDAIGEIASEDPTPEGELLAIESERMLAVAGDVLKRCAETLTEVERLYVKIALTSGETVPAREVARLMRRPVSEVYKLKQRVMSRLRENLNDHPAVKNWRASV</sequence>
<keyword evidence="8" id="KW-1185">Reference proteome</keyword>
<accession>M2Y377</accession>
<evidence type="ECO:0000256" key="3">
    <source>
        <dbReference type="ARBA" id="ARBA00023082"/>
    </source>
</evidence>
<dbReference type="Gene3D" id="1.10.1740.10">
    <property type="match status" value="1"/>
</dbReference>
<dbReference type="InterPro" id="IPR013325">
    <property type="entry name" value="RNA_pol_sigma_r2"/>
</dbReference>
<protein>
    <recommendedName>
        <fullName evidence="6">RNA polymerase sigma-70 region 2 domain-containing protein</fullName>
    </recommendedName>
</protein>
<dbReference type="AlphaFoldDB" id="M2Y377"/>
<evidence type="ECO:0000313" key="8">
    <source>
        <dbReference type="Proteomes" id="UP000011744"/>
    </source>
</evidence>
<dbReference type="InterPro" id="IPR014284">
    <property type="entry name" value="RNA_pol_sigma-70_dom"/>
</dbReference>
<dbReference type="eggNOG" id="COG1191">
    <property type="taxonomic scope" value="Bacteria"/>
</dbReference>
<evidence type="ECO:0000256" key="4">
    <source>
        <dbReference type="ARBA" id="ARBA00023125"/>
    </source>
</evidence>
<comment type="caution">
    <text evidence="7">The sequence shown here is derived from an EMBL/GenBank/DDBJ whole genome shotgun (WGS) entry which is preliminary data.</text>
</comment>
<keyword evidence="2" id="KW-0805">Transcription regulation</keyword>
<evidence type="ECO:0000256" key="2">
    <source>
        <dbReference type="ARBA" id="ARBA00023015"/>
    </source>
</evidence>
<dbReference type="SUPFAM" id="SSF88946">
    <property type="entry name" value="Sigma2 domain of RNA polymerase sigma factors"/>
    <property type="match status" value="1"/>
</dbReference>
<keyword evidence="5" id="KW-0804">Transcription</keyword>
<name>M2Y377_9PROT</name>
<dbReference type="GO" id="GO:0006352">
    <property type="term" value="P:DNA-templated transcription initiation"/>
    <property type="evidence" value="ECO:0007669"/>
    <property type="project" value="InterPro"/>
</dbReference>
<dbReference type="InterPro" id="IPR007627">
    <property type="entry name" value="RNA_pol_sigma70_r2"/>
</dbReference>
<dbReference type="EMBL" id="AONQ01000158">
    <property type="protein sequence ID" value="EME67531.1"/>
    <property type="molecule type" value="Genomic_DNA"/>
</dbReference>
<dbReference type="InterPro" id="IPR013324">
    <property type="entry name" value="RNA_pol_sigma_r3/r4-like"/>
</dbReference>
<reference evidence="7 8" key="1">
    <citation type="journal article" date="2014" name="Genome Announc.">
        <title>Draft Genome Sequence of Magnetospirillum sp. Strain SO-1, a Freshwater Magnetotactic Bacterium Isolated from the Ol'khovka River, Russia.</title>
        <authorList>
            <person name="Grouzdev D.S."/>
            <person name="Dziuba M.V."/>
            <person name="Sukhacheva M.S."/>
            <person name="Mardanov A.V."/>
            <person name="Beletskiy A.V."/>
            <person name="Kuznetsov B.B."/>
            <person name="Skryabin K.G."/>
        </authorList>
    </citation>
    <scope>NUCLEOTIDE SEQUENCE [LARGE SCALE GENOMIC DNA]</scope>
    <source>
        <strain evidence="7 8">SO-1</strain>
    </source>
</reference>
<gene>
    <name evidence="7" type="ORF">H261_23045</name>
</gene>
<dbReference type="GO" id="GO:0016987">
    <property type="term" value="F:sigma factor activity"/>
    <property type="evidence" value="ECO:0007669"/>
    <property type="project" value="UniProtKB-KW"/>
</dbReference>
<dbReference type="STRING" id="1244869.H261_23045"/>
<keyword evidence="3" id="KW-0731">Sigma factor</keyword>
<comment type="similarity">
    <text evidence="1">Belongs to the sigma-70 factor family. ECF subfamily.</text>
</comment>
<dbReference type="NCBIfam" id="TIGR02937">
    <property type="entry name" value="sigma70-ECF"/>
    <property type="match status" value="1"/>
</dbReference>
<dbReference type="SUPFAM" id="SSF88659">
    <property type="entry name" value="Sigma3 and sigma4 domains of RNA polymerase sigma factors"/>
    <property type="match status" value="1"/>
</dbReference>
<evidence type="ECO:0000259" key="6">
    <source>
        <dbReference type="Pfam" id="PF04542"/>
    </source>
</evidence>
<dbReference type="InterPro" id="IPR039425">
    <property type="entry name" value="RNA_pol_sigma-70-like"/>
</dbReference>
<evidence type="ECO:0000256" key="1">
    <source>
        <dbReference type="ARBA" id="ARBA00010641"/>
    </source>
</evidence>
<dbReference type="Pfam" id="PF04542">
    <property type="entry name" value="Sigma70_r2"/>
    <property type="match status" value="1"/>
</dbReference>
<dbReference type="GO" id="GO:0003677">
    <property type="term" value="F:DNA binding"/>
    <property type="evidence" value="ECO:0007669"/>
    <property type="project" value="UniProtKB-KW"/>
</dbReference>
<organism evidence="7 8">
    <name type="scientific">Paramagnetospirillum caucaseum</name>
    <dbReference type="NCBI Taxonomy" id="1244869"/>
    <lineage>
        <taxon>Bacteria</taxon>
        <taxon>Pseudomonadati</taxon>
        <taxon>Pseudomonadota</taxon>
        <taxon>Alphaproteobacteria</taxon>
        <taxon>Rhodospirillales</taxon>
        <taxon>Magnetospirillaceae</taxon>
        <taxon>Paramagnetospirillum</taxon>
    </lineage>
</organism>